<gene>
    <name evidence="1" type="ORF">GTOL_10589</name>
</gene>
<organism evidence="1 2">
    <name type="scientific">Georgfuchsia toluolica</name>
    <dbReference type="NCBI Taxonomy" id="424218"/>
    <lineage>
        <taxon>Bacteria</taxon>
        <taxon>Pseudomonadati</taxon>
        <taxon>Pseudomonadota</taxon>
        <taxon>Betaproteobacteria</taxon>
        <taxon>Nitrosomonadales</taxon>
        <taxon>Sterolibacteriaceae</taxon>
        <taxon>Georgfuchsia</taxon>
    </lineage>
</organism>
<protein>
    <submittedName>
        <fullName evidence="1">Uncharacterized protein</fullName>
    </submittedName>
</protein>
<evidence type="ECO:0000313" key="1">
    <source>
        <dbReference type="EMBL" id="CAG4882707.1"/>
    </source>
</evidence>
<comment type="caution">
    <text evidence="1">The sequence shown here is derived from an EMBL/GenBank/DDBJ whole genome shotgun (WGS) entry which is preliminary data.</text>
</comment>
<proteinExistence type="predicted"/>
<evidence type="ECO:0000313" key="2">
    <source>
        <dbReference type="Proteomes" id="UP000742786"/>
    </source>
</evidence>
<accession>A0A916J5A0</accession>
<name>A0A916J5A0_9PROT</name>
<keyword evidence="2" id="KW-1185">Reference proteome</keyword>
<dbReference type="Proteomes" id="UP000742786">
    <property type="component" value="Unassembled WGS sequence"/>
</dbReference>
<sequence>MSISSNSCCTESVSLFYSKIANLHVYELDRLVSNDAQIECGSNIVIGNSCLCLEQPGYK</sequence>
<reference evidence="1" key="1">
    <citation type="submission" date="2021-04" db="EMBL/GenBank/DDBJ databases">
        <authorList>
            <person name="Hornung B."/>
        </authorList>
    </citation>
    <scope>NUCLEOTIDE SEQUENCE</scope>
    <source>
        <strain evidence="1">G5G6</strain>
    </source>
</reference>
<dbReference type="AlphaFoldDB" id="A0A916J5A0"/>
<dbReference type="EMBL" id="CAJQUM010000001">
    <property type="protein sequence ID" value="CAG4882707.1"/>
    <property type="molecule type" value="Genomic_DNA"/>
</dbReference>